<name>A0A1U9K9L2_9BACL</name>
<gene>
    <name evidence="1" type="ORF">B0W44_14145</name>
</gene>
<protein>
    <submittedName>
        <fullName evidence="1">Uncharacterized protein</fullName>
    </submittedName>
</protein>
<dbReference type="KEGG" id="ntr:B0W44_14145"/>
<dbReference type="EMBL" id="CP019699">
    <property type="protein sequence ID" value="AQS56720.1"/>
    <property type="molecule type" value="Genomic_DNA"/>
</dbReference>
<sequence length="383" mass="45343">MNLPELLTYADISQLYDIADHYALPRTHSKNDLIRTLLSNMQRPQWWRERTQTMAHEERRFWQLLFFDSREMFNLEELLGKGRQALQGKDGNPRIFVAKSLKAGVLFPGVVMGDRSLFHVPRDVRKYVIQALKSQIIPKVACQEEPQVYRDEQMCLVSDLKTFLDYVGKQDVRLTAESAIYRRDLQAILGQMLIQEKPIDKKQWRFGFGRRYHQYPDRFSLLYDYAYYRQHIAENGPLLSLMTPLDRNDKNREKVAEDLYNFWLRLYRKPVPALPLIVKWIYLLARSDWIRLRGLKSIVDEWLSPYYYMDKDSVFQLLLKMLTHLGVIRYAEDALQMTESGNAWVERSAGWDLSELEDQYTTTASEQNFFRNQQGNSEGTLNK</sequence>
<organism evidence="1 2">
    <name type="scientific">Novibacillus thermophilus</name>
    <dbReference type="NCBI Taxonomy" id="1471761"/>
    <lineage>
        <taxon>Bacteria</taxon>
        <taxon>Bacillati</taxon>
        <taxon>Bacillota</taxon>
        <taxon>Bacilli</taxon>
        <taxon>Bacillales</taxon>
        <taxon>Thermoactinomycetaceae</taxon>
        <taxon>Novibacillus</taxon>
    </lineage>
</organism>
<dbReference type="OrthoDB" id="2369695at2"/>
<keyword evidence="2" id="KW-1185">Reference proteome</keyword>
<reference evidence="1 2" key="1">
    <citation type="journal article" date="2015" name="Int. J. Syst. Evol. Microbiol.">
        <title>Novibacillus thermophilus gen. nov., sp. nov., a Gram-staining-negative and moderately thermophilic member of the family Thermoactinomycetaceae.</title>
        <authorList>
            <person name="Yang G."/>
            <person name="Chen J."/>
            <person name="Zhou S."/>
        </authorList>
    </citation>
    <scope>NUCLEOTIDE SEQUENCE [LARGE SCALE GENOMIC DNA]</scope>
    <source>
        <strain evidence="1 2">SG-1</strain>
    </source>
</reference>
<evidence type="ECO:0000313" key="2">
    <source>
        <dbReference type="Proteomes" id="UP000188603"/>
    </source>
</evidence>
<dbReference type="STRING" id="1471761.B0W44_14145"/>
<dbReference type="Proteomes" id="UP000188603">
    <property type="component" value="Chromosome"/>
</dbReference>
<dbReference type="RefSeq" id="WP_077720584.1">
    <property type="nucleotide sequence ID" value="NZ_CP019699.1"/>
</dbReference>
<accession>A0A1U9K9L2</accession>
<proteinExistence type="predicted"/>
<evidence type="ECO:0000313" key="1">
    <source>
        <dbReference type="EMBL" id="AQS56720.1"/>
    </source>
</evidence>
<dbReference type="AlphaFoldDB" id="A0A1U9K9L2"/>